<evidence type="ECO:0000313" key="6">
    <source>
        <dbReference type="Proteomes" id="UP000243579"/>
    </source>
</evidence>
<keyword evidence="6" id="KW-1185">Reference proteome</keyword>
<keyword evidence="1 3" id="KW-0853">WD repeat</keyword>
<dbReference type="OrthoDB" id="2161379at2759"/>
<comment type="caution">
    <text evidence="5">The sequence shown here is derived from an EMBL/GenBank/DDBJ whole genome shotgun (WGS) entry which is preliminary data.</text>
</comment>
<feature type="repeat" description="WD" evidence="3">
    <location>
        <begin position="340"/>
        <end position="382"/>
    </location>
</feature>
<dbReference type="Pfam" id="PF00400">
    <property type="entry name" value="WD40"/>
    <property type="match status" value="6"/>
</dbReference>
<sequence>MDDADPRAQVALQQLRVVPSGCMQRRGAGNLHIVGGDATGAYFAFCSTLAVYVYDASDFRLYRLLSTKDNLLGMAWFPQPRHAKYLAAVALDGRLVLWDVGTEEIAFEARLPSPSAPVAFQWNPLETPAIQLAVACTDHQVHLWTIDLETSAQSISKLLSKPTDSPMTVLRWNPQLRGMLAIGCESGAIGLHVLNRKALLLITREKKAGPKKAQGITDMQWDSLSNLYLLVAYRDGHSALWEVTEASGAQLHTFDKQGAGTNAIAWLPWAPGQFVTTNARSGILKVWNVSQPTPIEHLRVRSAGIFNLALLLDGRLLCAATDGSVGVYDVPKQQLEWASHPGHKETIFDVRYQPSNPDVLATCSHDGSVSVWNVVAMECLHQLQGQDAILYSLAWSPTQPHVLASASALGSVYLWDLLQGVSTVQMQHHKDAVYRVAWDARGGLATSSKDGSVVLAAENGDLVKRYVLPGPAFGCDWSPRGDGLLVVGSLDGLVRVFATQDPSLSPIRVLAAHEARVFHTVWYPGEQRSLLATSSDDTTVRVWSWPLAADAVVPYVTLQGHTSYVRALVWHTAPAPLLLSGSWDATIRVWDVDARCCRLVVTDHLADVYGLASHALTPCTFVSCSRDSTLRFWGLRTYESASTLLGTVLAVPGLPTVEEAFRRGSSVAGLANFFALLGRRSTKSMLIHAEDAIVGTFLEQARRLEAGLAKCRRPSKTTRLNKEEHLVQAAYAYLKAGDIERYCQIMVSVDQWEAALAAAPGVSYAFWKQLATEYAQHLAARQSERAVPFFLATRDVDLAAAVYQRRGQFEDAFVLAKAHQSLRPRVVEDAGPPSPRPTTRALLEATRAALAVKFTLQSEPVLAACCHLSVGQLPAAVDALLRGDQLELALVLLAAEGTSDATLVRWLIAKYEALGLLPLVLQLIGTLDPVAAKHETWLLCARQARRGRAKDLKAHLLDKVDLETELREALADDRPVDAVRIYLLLGDETEVRDVLGTAYECSQGFQVASIEVCEHLSASRVDWTTVLAFTGVLASFDAAALPLKQRASFLAIMAYVGAVRAMEAHFPVAVVSYLFHVVHAQCHGAAIRFPEADYCRGRDVDRLRILLAQLERTRASWSADLEARVAALGAYAASPSDKETRPIEAVVVPGANLPSAGQAKYPLRSLFTGQVIHGPAVKLEDDVSAISLEEAIMWGRVNVFSPLSTGEKIRVYQG</sequence>
<dbReference type="PROSITE" id="PS50294">
    <property type="entry name" value="WD_REPEATS_REGION"/>
    <property type="match status" value="3"/>
</dbReference>
<evidence type="ECO:0000256" key="2">
    <source>
        <dbReference type="ARBA" id="ARBA00022737"/>
    </source>
</evidence>
<evidence type="ECO:0000259" key="4">
    <source>
        <dbReference type="Pfam" id="PF23774"/>
    </source>
</evidence>
<dbReference type="PROSITE" id="PS00678">
    <property type="entry name" value="WD_REPEATS_1"/>
    <property type="match status" value="2"/>
</dbReference>
<gene>
    <name evidence="5" type="ORF">ACHHYP_09116</name>
</gene>
<organism evidence="5 6">
    <name type="scientific">Achlya hypogyna</name>
    <name type="common">Oomycete</name>
    <name type="synonym">Protoachlya hypogyna</name>
    <dbReference type="NCBI Taxonomy" id="1202772"/>
    <lineage>
        <taxon>Eukaryota</taxon>
        <taxon>Sar</taxon>
        <taxon>Stramenopiles</taxon>
        <taxon>Oomycota</taxon>
        <taxon>Saprolegniomycetes</taxon>
        <taxon>Saprolegniales</taxon>
        <taxon>Achlyaceae</taxon>
        <taxon>Achlya</taxon>
    </lineage>
</organism>
<dbReference type="EMBL" id="JNBR01001450">
    <property type="protein sequence ID" value="OQR87320.1"/>
    <property type="molecule type" value="Genomic_DNA"/>
</dbReference>
<dbReference type="PRINTS" id="PR00320">
    <property type="entry name" value="GPROTEINBRPT"/>
</dbReference>
<feature type="repeat" description="WD" evidence="3">
    <location>
        <begin position="558"/>
        <end position="593"/>
    </location>
</feature>
<dbReference type="Gene3D" id="2.130.10.10">
    <property type="entry name" value="YVTN repeat-like/Quinoprotein amine dehydrogenase"/>
    <property type="match status" value="4"/>
</dbReference>
<dbReference type="CDD" id="cd00200">
    <property type="entry name" value="WD40"/>
    <property type="match status" value="1"/>
</dbReference>
<dbReference type="InterPro" id="IPR056421">
    <property type="entry name" value="TPR_GEMI5"/>
</dbReference>
<dbReference type="STRING" id="1202772.A0A1V9YNQ2"/>
<dbReference type="Proteomes" id="UP000243579">
    <property type="component" value="Unassembled WGS sequence"/>
</dbReference>
<protein>
    <recommendedName>
        <fullName evidence="4">Gem-associated protein 5 TPR domain-containing protein</fullName>
    </recommendedName>
</protein>
<dbReference type="InterPro" id="IPR020472">
    <property type="entry name" value="WD40_PAC1"/>
</dbReference>
<reference evidence="5 6" key="1">
    <citation type="journal article" date="2014" name="Genome Biol. Evol.">
        <title>The secreted proteins of Achlya hypogyna and Thraustotheca clavata identify the ancestral oomycete secretome and reveal gene acquisitions by horizontal gene transfer.</title>
        <authorList>
            <person name="Misner I."/>
            <person name="Blouin N."/>
            <person name="Leonard G."/>
            <person name="Richards T.A."/>
            <person name="Lane C.E."/>
        </authorList>
    </citation>
    <scope>NUCLEOTIDE SEQUENCE [LARGE SCALE GENOMIC DNA]</scope>
    <source>
        <strain evidence="5 6">ATCC 48635</strain>
    </source>
</reference>
<accession>A0A1V9YNQ2</accession>
<feature type="repeat" description="WD" evidence="3">
    <location>
        <begin position="510"/>
        <end position="544"/>
    </location>
</feature>
<dbReference type="InterPro" id="IPR036322">
    <property type="entry name" value="WD40_repeat_dom_sf"/>
</dbReference>
<dbReference type="InterPro" id="IPR019775">
    <property type="entry name" value="WD40_repeat_CS"/>
</dbReference>
<dbReference type="PANTHER" id="PTHR44464">
    <property type="entry name" value="WD REPEAT-CONTAINING PROTEIN 17"/>
    <property type="match status" value="1"/>
</dbReference>
<evidence type="ECO:0000313" key="5">
    <source>
        <dbReference type="EMBL" id="OQR87320.1"/>
    </source>
</evidence>
<name>A0A1V9YNQ2_ACHHY</name>
<evidence type="ECO:0000256" key="1">
    <source>
        <dbReference type="ARBA" id="ARBA00022574"/>
    </source>
</evidence>
<dbReference type="InterPro" id="IPR015943">
    <property type="entry name" value="WD40/YVTN_repeat-like_dom_sf"/>
</dbReference>
<dbReference type="PROSITE" id="PS50082">
    <property type="entry name" value="WD_REPEATS_2"/>
    <property type="match status" value="4"/>
</dbReference>
<dbReference type="SMART" id="SM00320">
    <property type="entry name" value="WD40"/>
    <property type="match status" value="12"/>
</dbReference>
<evidence type="ECO:0000256" key="3">
    <source>
        <dbReference type="PROSITE-ProRule" id="PRU00221"/>
    </source>
</evidence>
<dbReference type="PANTHER" id="PTHR44464:SF1">
    <property type="entry name" value="WD REPEAT-CONTAINING PROTEIN 17"/>
    <property type="match status" value="1"/>
</dbReference>
<dbReference type="Pfam" id="PF23774">
    <property type="entry name" value="TPR_GEMI5"/>
    <property type="match status" value="1"/>
</dbReference>
<dbReference type="AlphaFoldDB" id="A0A1V9YNQ2"/>
<feature type="domain" description="Gem-associated protein 5 TPR" evidence="4">
    <location>
        <begin position="736"/>
        <end position="821"/>
    </location>
</feature>
<dbReference type="SUPFAM" id="SSF50978">
    <property type="entry name" value="WD40 repeat-like"/>
    <property type="match status" value="3"/>
</dbReference>
<feature type="repeat" description="WD" evidence="3">
    <location>
        <begin position="383"/>
        <end position="417"/>
    </location>
</feature>
<keyword evidence="2" id="KW-0677">Repeat</keyword>
<dbReference type="InterPro" id="IPR001680">
    <property type="entry name" value="WD40_rpt"/>
</dbReference>
<proteinExistence type="predicted"/>